<reference evidence="7 8" key="1">
    <citation type="submission" date="2022-12" db="EMBL/GenBank/DDBJ databases">
        <title>Chromosome-level genome assembly of true bugs.</title>
        <authorList>
            <person name="Ma L."/>
            <person name="Li H."/>
        </authorList>
    </citation>
    <scope>NUCLEOTIDE SEQUENCE [LARGE SCALE GENOMIC DNA]</scope>
    <source>
        <strain evidence="7">Lab_2022b</strain>
    </source>
</reference>
<comment type="caution">
    <text evidence="7">The sequence shown here is derived from an EMBL/GenBank/DDBJ whole genome shotgun (WGS) entry which is preliminary data.</text>
</comment>
<feature type="domain" description="DUF7043" evidence="5">
    <location>
        <begin position="277"/>
        <end position="391"/>
    </location>
</feature>
<dbReference type="PANTHER" id="PTHR22255:SF9">
    <property type="entry name" value="LP06548P"/>
    <property type="match status" value="1"/>
</dbReference>
<keyword evidence="2" id="KW-0812">Transmembrane</keyword>
<dbReference type="EMBL" id="JAPXFL010000010">
    <property type="protein sequence ID" value="KAK9501136.1"/>
    <property type="molecule type" value="Genomic_DNA"/>
</dbReference>
<keyword evidence="2" id="KW-1133">Transmembrane helix</keyword>
<dbReference type="Pfam" id="PF23070">
    <property type="entry name" value="DUF7043"/>
    <property type="match status" value="1"/>
</dbReference>
<evidence type="ECO:0000256" key="2">
    <source>
        <dbReference type="SAM" id="Phobius"/>
    </source>
</evidence>
<gene>
    <name evidence="7" type="ORF">O3M35_002233</name>
</gene>
<feature type="transmembrane region" description="Helical" evidence="2">
    <location>
        <begin position="591"/>
        <end position="611"/>
    </location>
</feature>
<keyword evidence="8" id="KW-1185">Reference proteome</keyword>
<dbReference type="PANTHER" id="PTHR22255">
    <property type="entry name" value="LP06548P"/>
    <property type="match status" value="1"/>
</dbReference>
<feature type="chain" id="PRO_5043373773" evidence="3">
    <location>
        <begin position="27"/>
        <end position="614"/>
    </location>
</feature>
<dbReference type="Pfam" id="PF23071">
    <property type="entry name" value="DUF7044"/>
    <property type="match status" value="1"/>
</dbReference>
<dbReference type="Proteomes" id="UP001461498">
    <property type="component" value="Unassembled WGS sequence"/>
</dbReference>
<dbReference type="AlphaFoldDB" id="A0AAW1CRK8"/>
<feature type="domain" description="DUF7044" evidence="6">
    <location>
        <begin position="34"/>
        <end position="114"/>
    </location>
</feature>
<dbReference type="GO" id="GO:0061909">
    <property type="term" value="P:autophagosome-lysosome fusion"/>
    <property type="evidence" value="ECO:0007669"/>
    <property type="project" value="TreeGrafter"/>
</dbReference>
<feature type="signal peptide" evidence="3">
    <location>
        <begin position="1"/>
        <end position="26"/>
    </location>
</feature>
<sequence>MLSGPPWAPFLNIVLLLLAAPPLRYAARHSESLCLFPERWQGSWFQSGVRQPITIMLNRFSTKGRCIASKDDDKFLIMKESGNCYRCLSIHQVHENVLQYKETYCSNVDTLALCSQITGDALLYSMFRLNAVPLPCPFSGYHTFFYNRGHGDCNTLASTMEPCTQDSRLLLRYQACPDVSGSESAVEELQCLATWKEGSSRYLVGKIEHGHATSNEDRYRCFVYDRSPSPSVSGGNAREDEGVAYRVAQSGDATCNGLFSPTEGSRTMTLYRAASPSRCKFPSWMATHGHWHTLDYRRTYSLRHRNTTLRIADSEGREETRVQCSEVRGPLVGSASIGENVQIVGHYTIGCQSGYACMVFYKRDQHVIEVQSGTFTRRFEEACSKSNFDKNRAPYVTLVTSHPDQKKCPHTGRFVVSGLFKRRREERAAPQTDSSANSAVQGAGSDVTDAEEGLRMIEGCPLELVSLLVGCDAGDTMEFRSHCGNTVTSIVSAYTCHAGWSENGTHYLITTPLSRSSLGAKRYCFIYTSSMTIGGDPMLPGSTNGMLTGATVRFSTSSDTCSRTLMPGTTGVLAFNITSKGSCTEISNKSAISAGTSTTLITITVIVYYFAQFR</sequence>
<keyword evidence="2" id="KW-0472">Membrane</keyword>
<dbReference type="InterPro" id="IPR055470">
    <property type="entry name" value="DUF7042"/>
</dbReference>
<dbReference type="Pfam" id="PF23069">
    <property type="entry name" value="DUF7042"/>
    <property type="match status" value="1"/>
</dbReference>
<evidence type="ECO:0000259" key="6">
    <source>
        <dbReference type="Pfam" id="PF23071"/>
    </source>
</evidence>
<evidence type="ECO:0000259" key="4">
    <source>
        <dbReference type="Pfam" id="PF23069"/>
    </source>
</evidence>
<keyword evidence="3" id="KW-0732">Signal</keyword>
<feature type="compositionally biased region" description="Polar residues" evidence="1">
    <location>
        <begin position="431"/>
        <end position="440"/>
    </location>
</feature>
<proteinExistence type="predicted"/>
<feature type="region of interest" description="Disordered" evidence="1">
    <location>
        <begin position="426"/>
        <end position="445"/>
    </location>
</feature>
<organism evidence="7 8">
    <name type="scientific">Rhynocoris fuscipes</name>
    <dbReference type="NCBI Taxonomy" id="488301"/>
    <lineage>
        <taxon>Eukaryota</taxon>
        <taxon>Metazoa</taxon>
        <taxon>Ecdysozoa</taxon>
        <taxon>Arthropoda</taxon>
        <taxon>Hexapoda</taxon>
        <taxon>Insecta</taxon>
        <taxon>Pterygota</taxon>
        <taxon>Neoptera</taxon>
        <taxon>Paraneoptera</taxon>
        <taxon>Hemiptera</taxon>
        <taxon>Heteroptera</taxon>
        <taxon>Panheteroptera</taxon>
        <taxon>Cimicomorpha</taxon>
        <taxon>Reduviidae</taxon>
        <taxon>Harpactorinae</taxon>
        <taxon>Harpactorini</taxon>
        <taxon>Rhynocoris</taxon>
    </lineage>
</organism>
<feature type="domain" description="DUF7042" evidence="4">
    <location>
        <begin position="133"/>
        <end position="271"/>
    </location>
</feature>
<accession>A0AAW1CRK8</accession>
<dbReference type="InterPro" id="IPR055472">
    <property type="entry name" value="DUF7044"/>
</dbReference>
<evidence type="ECO:0000313" key="7">
    <source>
        <dbReference type="EMBL" id="KAK9501136.1"/>
    </source>
</evidence>
<evidence type="ECO:0000259" key="5">
    <source>
        <dbReference type="Pfam" id="PF23070"/>
    </source>
</evidence>
<name>A0AAW1CRK8_9HEMI</name>
<evidence type="ECO:0000313" key="8">
    <source>
        <dbReference type="Proteomes" id="UP001461498"/>
    </source>
</evidence>
<protein>
    <submittedName>
        <fullName evidence="7">Uncharacterized protein</fullName>
    </submittedName>
</protein>
<dbReference type="InterPro" id="IPR055471">
    <property type="entry name" value="DUF7043"/>
</dbReference>
<evidence type="ECO:0000256" key="1">
    <source>
        <dbReference type="SAM" id="MobiDB-lite"/>
    </source>
</evidence>
<evidence type="ECO:0000256" key="3">
    <source>
        <dbReference type="SAM" id="SignalP"/>
    </source>
</evidence>